<sequence length="150" mass="16746">MRYFLDTEYNGFGGELISLALAPEYGDQDFYVSFPLPDDIHPWVAQNVIPYLRFVPQGVDHQLSRVDAARHLEAYLANDPDPLIVADWPDDLAYFCALLVTGPGEIIDHNGLRLELINAAGFSAAANSKMPHNALYDAHALKEFYLNPVL</sequence>
<gene>
    <name evidence="1" type="ORF">BV95_03366</name>
</gene>
<organism evidence="1 2">
    <name type="scientific">Sphingobium chlorophenolicum</name>
    <dbReference type="NCBI Taxonomy" id="46429"/>
    <lineage>
        <taxon>Bacteria</taxon>
        <taxon>Pseudomonadati</taxon>
        <taxon>Pseudomonadota</taxon>
        <taxon>Alphaproteobacteria</taxon>
        <taxon>Sphingomonadales</taxon>
        <taxon>Sphingomonadaceae</taxon>
        <taxon>Sphingobium</taxon>
    </lineage>
</organism>
<name>A0A081RB10_SPHCR</name>
<dbReference type="InterPro" id="IPR012337">
    <property type="entry name" value="RNaseH-like_sf"/>
</dbReference>
<dbReference type="OrthoDB" id="6687915at2"/>
<dbReference type="EMBL" id="JFHR01000044">
    <property type="protein sequence ID" value="KEQ52383.1"/>
    <property type="molecule type" value="Genomic_DNA"/>
</dbReference>
<reference evidence="1 2" key="1">
    <citation type="submission" date="2014-02" db="EMBL/GenBank/DDBJ databases">
        <title>Whole genome sequence of Sphingobium chlorophenolicum NBRC 16172.</title>
        <authorList>
            <person name="Gan H.M."/>
            <person name="Gan H.Y."/>
            <person name="Chew T.H."/>
            <person name="Savka M.A."/>
        </authorList>
    </citation>
    <scope>NUCLEOTIDE SEQUENCE [LARGE SCALE GENOMIC DNA]</scope>
    <source>
        <strain evidence="1 2">NBRC 16172</strain>
    </source>
</reference>
<dbReference type="SUPFAM" id="SSF53098">
    <property type="entry name" value="Ribonuclease H-like"/>
    <property type="match status" value="1"/>
</dbReference>
<dbReference type="RefSeq" id="WP_037454461.1">
    <property type="nucleotide sequence ID" value="NZ_JFHR01000044.1"/>
</dbReference>
<dbReference type="eggNOG" id="ENOG50335BJ">
    <property type="taxonomic scope" value="Bacteria"/>
</dbReference>
<dbReference type="InterPro" id="IPR036397">
    <property type="entry name" value="RNaseH_sf"/>
</dbReference>
<evidence type="ECO:0000313" key="1">
    <source>
        <dbReference type="EMBL" id="KEQ52383.1"/>
    </source>
</evidence>
<dbReference type="AlphaFoldDB" id="A0A081RB10"/>
<proteinExistence type="predicted"/>
<evidence type="ECO:0000313" key="2">
    <source>
        <dbReference type="Proteomes" id="UP000028411"/>
    </source>
</evidence>
<dbReference type="PATRIC" id="fig|46429.4.peg.3351"/>
<accession>A0A081RB10</accession>
<protein>
    <submittedName>
        <fullName evidence="1">Uncharacterized protein</fullName>
    </submittedName>
</protein>
<comment type="caution">
    <text evidence="1">The sequence shown here is derived from an EMBL/GenBank/DDBJ whole genome shotgun (WGS) entry which is preliminary data.</text>
</comment>
<dbReference type="Gene3D" id="3.30.420.10">
    <property type="entry name" value="Ribonuclease H-like superfamily/Ribonuclease H"/>
    <property type="match status" value="1"/>
</dbReference>
<dbReference type="GO" id="GO:0003676">
    <property type="term" value="F:nucleic acid binding"/>
    <property type="evidence" value="ECO:0007669"/>
    <property type="project" value="InterPro"/>
</dbReference>
<dbReference type="Proteomes" id="UP000028411">
    <property type="component" value="Unassembled WGS sequence"/>
</dbReference>